<keyword evidence="1" id="KW-1133">Transmembrane helix</keyword>
<keyword evidence="1" id="KW-0812">Transmembrane</keyword>
<reference evidence="2 3" key="1">
    <citation type="journal article" date="2015" name="Int. J. Syst. Evol. Microbiol.">
        <title>Tumebacillus algifaecis sp. nov., isolated from decomposing algal scum.</title>
        <authorList>
            <person name="Wu Y.F."/>
            <person name="Zhang B."/>
            <person name="Xing P."/>
            <person name="Wu Q.L."/>
            <person name="Liu S.J."/>
        </authorList>
    </citation>
    <scope>NUCLEOTIDE SEQUENCE [LARGE SCALE GENOMIC DNA]</scope>
    <source>
        <strain evidence="2 3">THMBR28</strain>
    </source>
</reference>
<evidence type="ECO:0000256" key="1">
    <source>
        <dbReference type="SAM" id="Phobius"/>
    </source>
</evidence>
<proteinExistence type="predicted"/>
<sequence length="68" mass="8114">MWESFLYWMGGATIWDWVWHIVAVVIALYLSVPGLWWPYVEKYMKKKEEREAIKQAELQTHAEASKGK</sequence>
<dbReference type="RefSeq" id="WP_094236219.1">
    <property type="nucleotide sequence ID" value="NZ_CP022657.1"/>
</dbReference>
<evidence type="ECO:0000313" key="2">
    <source>
        <dbReference type="EMBL" id="ASS74970.1"/>
    </source>
</evidence>
<dbReference type="Proteomes" id="UP000214688">
    <property type="component" value="Chromosome"/>
</dbReference>
<dbReference type="EMBL" id="CP022657">
    <property type="protein sequence ID" value="ASS74970.1"/>
    <property type="molecule type" value="Genomic_DNA"/>
</dbReference>
<feature type="transmembrane region" description="Helical" evidence="1">
    <location>
        <begin position="17"/>
        <end position="40"/>
    </location>
</feature>
<evidence type="ECO:0000313" key="3">
    <source>
        <dbReference type="Proteomes" id="UP000214688"/>
    </source>
</evidence>
<accession>A0A223D048</accession>
<dbReference type="KEGG" id="tab:CIG75_08205"/>
<dbReference type="AlphaFoldDB" id="A0A223D048"/>
<name>A0A223D048_9BACL</name>
<gene>
    <name evidence="2" type="ORF">CIG75_08205</name>
</gene>
<dbReference type="OrthoDB" id="2382294at2"/>
<protein>
    <submittedName>
        <fullName evidence="2">Uncharacterized protein</fullName>
    </submittedName>
</protein>
<keyword evidence="3" id="KW-1185">Reference proteome</keyword>
<organism evidence="2 3">
    <name type="scientific">Tumebacillus algifaecis</name>
    <dbReference type="NCBI Taxonomy" id="1214604"/>
    <lineage>
        <taxon>Bacteria</taxon>
        <taxon>Bacillati</taxon>
        <taxon>Bacillota</taxon>
        <taxon>Bacilli</taxon>
        <taxon>Bacillales</taxon>
        <taxon>Alicyclobacillaceae</taxon>
        <taxon>Tumebacillus</taxon>
    </lineage>
</organism>
<keyword evidence="1" id="KW-0472">Membrane</keyword>